<gene>
    <name evidence="1" type="ORF">A2Z42_00020</name>
</gene>
<accession>A0A1G1WGA0</accession>
<reference evidence="1 2" key="1">
    <citation type="journal article" date="2016" name="Nat. Commun.">
        <title>Thousands of microbial genomes shed light on interconnected biogeochemical processes in an aquifer system.</title>
        <authorList>
            <person name="Anantharaman K."/>
            <person name="Brown C.T."/>
            <person name="Hug L.A."/>
            <person name="Sharon I."/>
            <person name="Castelle C.J."/>
            <person name="Probst A.J."/>
            <person name="Thomas B.C."/>
            <person name="Singh A."/>
            <person name="Wilkins M.J."/>
            <person name="Karaoz U."/>
            <person name="Brodie E.L."/>
            <person name="Williams K.H."/>
            <person name="Hubbard S.S."/>
            <person name="Banfield J.F."/>
        </authorList>
    </citation>
    <scope>NUCLEOTIDE SEQUENCE [LARGE SCALE GENOMIC DNA]</scope>
</reference>
<proteinExistence type="predicted"/>
<evidence type="ECO:0000313" key="2">
    <source>
        <dbReference type="Proteomes" id="UP000176645"/>
    </source>
</evidence>
<dbReference type="AlphaFoldDB" id="A0A1G1WGA0"/>
<dbReference type="EMBL" id="MHCU01000057">
    <property type="protein sequence ID" value="OGY26743.1"/>
    <property type="molecule type" value="Genomic_DNA"/>
</dbReference>
<evidence type="ECO:0000313" key="1">
    <source>
        <dbReference type="EMBL" id="OGY26743.1"/>
    </source>
</evidence>
<dbReference type="Proteomes" id="UP000176645">
    <property type="component" value="Unassembled WGS sequence"/>
</dbReference>
<sequence length="247" mass="28709">MEEVARRGPTQEECMDALVEQMETLSFPKGQNERVGFKRIGVKKPQRIGGHVSCLEDLCVWTWESLPRLNLDPLIVWKICRNHDRKKAIVPDQSRIKGDTSQGPIRFIRRLVRKMQLIGFSKEEREAEYVESVELIYPYLRPETPAVGDEVEISLDRFFLQRGKRVEGGREAQYVHDMGEVMDVHVVLWYIRAGQTQATDEDIRSFVTDLTSRISDRTAKLYWSRVKVRYLDILKQVYGRPSVALAQ</sequence>
<protein>
    <submittedName>
        <fullName evidence="1">Uncharacterized protein</fullName>
    </submittedName>
</protein>
<organism evidence="1 2">
    <name type="scientific">Candidatus Woykebacteria bacterium RBG_19FT_COMBO_43_10</name>
    <dbReference type="NCBI Taxonomy" id="1802598"/>
    <lineage>
        <taxon>Bacteria</taxon>
        <taxon>Candidatus Woykeibacteriota</taxon>
    </lineage>
</organism>
<name>A0A1G1WGA0_9BACT</name>
<comment type="caution">
    <text evidence="1">The sequence shown here is derived from an EMBL/GenBank/DDBJ whole genome shotgun (WGS) entry which is preliminary data.</text>
</comment>